<evidence type="ECO:0000256" key="2">
    <source>
        <dbReference type="ARBA" id="ARBA00023004"/>
    </source>
</evidence>
<gene>
    <name evidence="4" type="ORF">GOM49_01975</name>
</gene>
<sequence length="135" mass="15210">MKRMTLEELDKIKERNLQKVNQGNDRETIRITVGMGTCGIAAGALQVYETLQAEIEKQGLKNINLVKTGCVGVCRLEPLIEVIKPGEEKITYVKVTPNKARAIVQQHIVGGRAIEEFTIHLIENRILNDFIRIDD</sequence>
<keyword evidence="2" id="KW-0408">Iron</keyword>
<dbReference type="Gene3D" id="3.40.30.10">
    <property type="entry name" value="Glutaredoxin"/>
    <property type="match status" value="1"/>
</dbReference>
<evidence type="ECO:0000256" key="3">
    <source>
        <dbReference type="ARBA" id="ARBA00023014"/>
    </source>
</evidence>
<dbReference type="PANTHER" id="PTHR43578:SF3">
    <property type="entry name" value="NADH-QUINONE OXIDOREDUCTASE SUBUNIT F"/>
    <property type="match status" value="1"/>
</dbReference>
<accession>A0A6I6EZR4</accession>
<evidence type="ECO:0000313" key="4">
    <source>
        <dbReference type="EMBL" id="QGU94067.1"/>
    </source>
</evidence>
<keyword evidence="3" id="KW-0411">Iron-sulfur</keyword>
<dbReference type="Proteomes" id="UP000422764">
    <property type="component" value="Chromosome"/>
</dbReference>
<evidence type="ECO:0000256" key="1">
    <source>
        <dbReference type="ARBA" id="ARBA00022723"/>
    </source>
</evidence>
<dbReference type="GO" id="GO:0046872">
    <property type="term" value="F:metal ion binding"/>
    <property type="evidence" value="ECO:0007669"/>
    <property type="project" value="UniProtKB-KW"/>
</dbReference>
<organism evidence="4 5">
    <name type="scientific">Clostridium bovifaecis</name>
    <dbReference type="NCBI Taxonomy" id="2184719"/>
    <lineage>
        <taxon>Bacteria</taxon>
        <taxon>Bacillati</taxon>
        <taxon>Bacillota</taxon>
        <taxon>Clostridia</taxon>
        <taxon>Eubacteriales</taxon>
        <taxon>Clostridiaceae</taxon>
        <taxon>Clostridium</taxon>
    </lineage>
</organism>
<dbReference type="AlphaFoldDB" id="A0A6I6EZR4"/>
<dbReference type="SUPFAM" id="SSF52833">
    <property type="entry name" value="Thioredoxin-like"/>
    <property type="match status" value="1"/>
</dbReference>
<keyword evidence="1" id="KW-0479">Metal-binding</keyword>
<evidence type="ECO:0000313" key="5">
    <source>
        <dbReference type="Proteomes" id="UP000422764"/>
    </source>
</evidence>
<name>A0A6I6EZR4_9CLOT</name>
<dbReference type="PANTHER" id="PTHR43578">
    <property type="entry name" value="NADH-QUINONE OXIDOREDUCTASE SUBUNIT F"/>
    <property type="match status" value="1"/>
</dbReference>
<dbReference type="EMBL" id="CP046522">
    <property type="protein sequence ID" value="QGU94067.1"/>
    <property type="molecule type" value="Genomic_DNA"/>
</dbReference>
<protein>
    <submittedName>
        <fullName evidence="4">(2Fe-2S) ferredoxin domain-containing protein</fullName>
    </submittedName>
</protein>
<proteinExistence type="predicted"/>
<reference evidence="4 5" key="1">
    <citation type="submission" date="2019-12" db="EMBL/GenBank/DDBJ databases">
        <title>Genome sequenceing of Clostridium bovifaecis.</title>
        <authorList>
            <person name="Yao Y."/>
        </authorList>
    </citation>
    <scope>NUCLEOTIDE SEQUENCE [LARGE SCALE GENOMIC DNA]</scope>
    <source>
        <strain evidence="4 5">BXX</strain>
    </source>
</reference>
<keyword evidence="5" id="KW-1185">Reference proteome</keyword>
<dbReference type="InterPro" id="IPR036249">
    <property type="entry name" value="Thioredoxin-like_sf"/>
</dbReference>
<dbReference type="CDD" id="cd02980">
    <property type="entry name" value="TRX_Fd_family"/>
    <property type="match status" value="1"/>
</dbReference>
<dbReference type="GO" id="GO:0051536">
    <property type="term" value="F:iron-sulfur cluster binding"/>
    <property type="evidence" value="ECO:0007669"/>
    <property type="project" value="UniProtKB-KW"/>
</dbReference>